<evidence type="ECO:0000313" key="2">
    <source>
        <dbReference type="EMBL" id="KAG8179709.1"/>
    </source>
</evidence>
<dbReference type="Gene3D" id="1.10.238.10">
    <property type="entry name" value="EF-hand"/>
    <property type="match status" value="1"/>
</dbReference>
<dbReference type="Proteomes" id="UP000827092">
    <property type="component" value="Unassembled WGS sequence"/>
</dbReference>
<reference evidence="2 3" key="1">
    <citation type="journal article" date="2022" name="Nat. Ecol. Evol.">
        <title>A masculinizing supergene underlies an exaggerated male reproductive morph in a spider.</title>
        <authorList>
            <person name="Hendrickx F."/>
            <person name="De Corte Z."/>
            <person name="Sonet G."/>
            <person name="Van Belleghem S.M."/>
            <person name="Kostlbacher S."/>
            <person name="Vangestel C."/>
        </authorList>
    </citation>
    <scope>NUCLEOTIDE SEQUENCE [LARGE SCALE GENOMIC DNA]</scope>
    <source>
        <strain evidence="2">W744_W776</strain>
    </source>
</reference>
<evidence type="ECO:0000256" key="1">
    <source>
        <dbReference type="SAM" id="MobiDB-lite"/>
    </source>
</evidence>
<dbReference type="AlphaFoldDB" id="A0AAV6U7Z8"/>
<dbReference type="SUPFAM" id="SSF47473">
    <property type="entry name" value="EF-hand"/>
    <property type="match status" value="1"/>
</dbReference>
<evidence type="ECO:0000313" key="3">
    <source>
        <dbReference type="Proteomes" id="UP000827092"/>
    </source>
</evidence>
<comment type="caution">
    <text evidence="2">The sequence shown here is derived from an EMBL/GenBank/DDBJ whole genome shotgun (WGS) entry which is preliminary data.</text>
</comment>
<dbReference type="InterPro" id="IPR011992">
    <property type="entry name" value="EF-hand-dom_pair"/>
</dbReference>
<gene>
    <name evidence="2" type="ORF">JTE90_006615</name>
</gene>
<proteinExistence type="predicted"/>
<feature type="region of interest" description="Disordered" evidence="1">
    <location>
        <begin position="102"/>
        <end position="132"/>
    </location>
</feature>
<feature type="region of interest" description="Disordered" evidence="1">
    <location>
        <begin position="1"/>
        <end position="27"/>
    </location>
</feature>
<organism evidence="2 3">
    <name type="scientific">Oedothorax gibbosus</name>
    <dbReference type="NCBI Taxonomy" id="931172"/>
    <lineage>
        <taxon>Eukaryota</taxon>
        <taxon>Metazoa</taxon>
        <taxon>Ecdysozoa</taxon>
        <taxon>Arthropoda</taxon>
        <taxon>Chelicerata</taxon>
        <taxon>Arachnida</taxon>
        <taxon>Araneae</taxon>
        <taxon>Araneomorphae</taxon>
        <taxon>Entelegynae</taxon>
        <taxon>Araneoidea</taxon>
        <taxon>Linyphiidae</taxon>
        <taxon>Erigoninae</taxon>
        <taxon>Oedothorax</taxon>
    </lineage>
</organism>
<name>A0AAV6U7Z8_9ARAC</name>
<dbReference type="EMBL" id="JAFNEN010000606">
    <property type="protein sequence ID" value="KAG8179709.1"/>
    <property type="molecule type" value="Genomic_DNA"/>
</dbReference>
<keyword evidence="3" id="KW-1185">Reference proteome</keyword>
<feature type="compositionally biased region" description="Basic and acidic residues" evidence="1">
    <location>
        <begin position="118"/>
        <end position="132"/>
    </location>
</feature>
<accession>A0AAV6U7Z8</accession>
<protein>
    <submittedName>
        <fullName evidence="2">Uncharacterized protein</fullName>
    </submittedName>
</protein>
<sequence>MSAPSPDKAKDAGQKDGASAGQDPSCGGIQKAFDAYAKLSGSKDGKIKCDSVQQWIKKAGISGVSDDDVKKHFGKDGGLDLNEFKQGIEKLAKDKKQEKEDILKKLSSAMPSGGAATEKMDDIKSKLGGEQK</sequence>